<feature type="domain" description="N-acetyltransferase" evidence="1">
    <location>
        <begin position="33"/>
        <end position="185"/>
    </location>
</feature>
<dbReference type="GO" id="GO:1990189">
    <property type="term" value="F:protein N-terminal-serine acetyltransferase activity"/>
    <property type="evidence" value="ECO:0007669"/>
    <property type="project" value="TreeGrafter"/>
</dbReference>
<dbReference type="SUPFAM" id="SSF55729">
    <property type="entry name" value="Acyl-CoA N-acyltransferases (Nat)"/>
    <property type="match status" value="1"/>
</dbReference>
<accession>A0A5S5C8S9</accession>
<dbReference type="Proteomes" id="UP000323257">
    <property type="component" value="Unassembled WGS sequence"/>
</dbReference>
<dbReference type="RefSeq" id="WP_342791313.1">
    <property type="nucleotide sequence ID" value="NZ_VNHS01000005.1"/>
</dbReference>
<dbReference type="Pfam" id="PF13302">
    <property type="entry name" value="Acetyltransf_3"/>
    <property type="match status" value="1"/>
</dbReference>
<dbReference type="GO" id="GO:0005737">
    <property type="term" value="C:cytoplasm"/>
    <property type="evidence" value="ECO:0007669"/>
    <property type="project" value="TreeGrafter"/>
</dbReference>
<proteinExistence type="predicted"/>
<dbReference type="AlphaFoldDB" id="A0A5S5C8S9"/>
<dbReference type="Gene3D" id="3.40.630.30">
    <property type="match status" value="1"/>
</dbReference>
<dbReference type="InterPro" id="IPR016181">
    <property type="entry name" value="Acyl_CoA_acyltransferase"/>
</dbReference>
<keyword evidence="2" id="KW-0808">Transferase</keyword>
<dbReference type="EMBL" id="VNHS01000005">
    <property type="protein sequence ID" value="TYP74892.1"/>
    <property type="molecule type" value="Genomic_DNA"/>
</dbReference>
<gene>
    <name evidence="2" type="ORF">BCM02_105439</name>
</gene>
<dbReference type="InterPro" id="IPR051908">
    <property type="entry name" value="Ribosomal_N-acetyltransferase"/>
</dbReference>
<protein>
    <submittedName>
        <fullName evidence="2">RimJ/RimL family protein N-acetyltransferase</fullName>
    </submittedName>
</protein>
<organism evidence="2 3">
    <name type="scientific">Paenibacillus methanolicus</name>
    <dbReference type="NCBI Taxonomy" id="582686"/>
    <lineage>
        <taxon>Bacteria</taxon>
        <taxon>Bacillati</taxon>
        <taxon>Bacillota</taxon>
        <taxon>Bacilli</taxon>
        <taxon>Bacillales</taxon>
        <taxon>Paenibacillaceae</taxon>
        <taxon>Paenibacillus</taxon>
    </lineage>
</organism>
<dbReference type="PANTHER" id="PTHR43441">
    <property type="entry name" value="RIBOSOMAL-PROTEIN-SERINE ACETYLTRANSFERASE"/>
    <property type="match status" value="1"/>
</dbReference>
<evidence type="ECO:0000313" key="3">
    <source>
        <dbReference type="Proteomes" id="UP000323257"/>
    </source>
</evidence>
<comment type="caution">
    <text evidence="2">The sequence shown here is derived from an EMBL/GenBank/DDBJ whole genome shotgun (WGS) entry which is preliminary data.</text>
</comment>
<dbReference type="PROSITE" id="PS51186">
    <property type="entry name" value="GNAT"/>
    <property type="match status" value="1"/>
</dbReference>
<reference evidence="2 3" key="1">
    <citation type="submission" date="2019-07" db="EMBL/GenBank/DDBJ databases">
        <title>Genomic Encyclopedia of Type Strains, Phase III (KMG-III): the genomes of soil and plant-associated and newly described type strains.</title>
        <authorList>
            <person name="Whitman W."/>
        </authorList>
    </citation>
    <scope>NUCLEOTIDE SEQUENCE [LARGE SCALE GENOMIC DNA]</scope>
    <source>
        <strain evidence="2 3">BL24</strain>
    </source>
</reference>
<dbReference type="PANTHER" id="PTHR43441:SF3">
    <property type="entry name" value="ACETYLTRANSFERASE"/>
    <property type="match status" value="1"/>
</dbReference>
<evidence type="ECO:0000313" key="2">
    <source>
        <dbReference type="EMBL" id="TYP74892.1"/>
    </source>
</evidence>
<dbReference type="InterPro" id="IPR000182">
    <property type="entry name" value="GNAT_dom"/>
</dbReference>
<evidence type="ECO:0000259" key="1">
    <source>
        <dbReference type="PROSITE" id="PS51186"/>
    </source>
</evidence>
<keyword evidence="3" id="KW-1185">Reference proteome</keyword>
<name>A0A5S5C8S9_9BACL</name>
<dbReference type="GO" id="GO:0008999">
    <property type="term" value="F:protein-N-terminal-alanine acetyltransferase activity"/>
    <property type="evidence" value="ECO:0007669"/>
    <property type="project" value="TreeGrafter"/>
</dbReference>
<sequence length="194" mass="21969">MEDRNVHPRLLEVAEQFESGRLLIRAPRWGDGAMLNEAVAESMPELSAWMPWAVELPTVEQSEITIREGRARYLDRSDLWLLLIEKETGRLVGSSGLHRIDWDARKFEIGYWARSGCTGQGYITEAVHRIVSFAAEDLAANRIEIRCDARNVRSAAVAERCGFAREGLLRMEKLGVDGSHRDTLVFAKVRGIEF</sequence>